<gene>
    <name evidence="1" type="ORF">S03H2_21264</name>
</gene>
<comment type="caution">
    <text evidence="1">The sequence shown here is derived from an EMBL/GenBank/DDBJ whole genome shotgun (WGS) entry which is preliminary data.</text>
</comment>
<sequence length="41" mass="4913">MHGIDKIFIETNEISLEAEFFQLKKLNVVLICHPHPQFFWV</sequence>
<organism evidence="1">
    <name type="scientific">marine sediment metagenome</name>
    <dbReference type="NCBI Taxonomy" id="412755"/>
    <lineage>
        <taxon>unclassified sequences</taxon>
        <taxon>metagenomes</taxon>
        <taxon>ecological metagenomes</taxon>
    </lineage>
</organism>
<reference evidence="1" key="1">
    <citation type="journal article" date="2014" name="Front. Microbiol.">
        <title>High frequency of phylogenetically diverse reductive dehalogenase-homologous genes in deep subseafloor sedimentary metagenomes.</title>
        <authorList>
            <person name="Kawai M."/>
            <person name="Futagami T."/>
            <person name="Toyoda A."/>
            <person name="Takaki Y."/>
            <person name="Nishi S."/>
            <person name="Hori S."/>
            <person name="Arai W."/>
            <person name="Tsubouchi T."/>
            <person name="Morono Y."/>
            <person name="Uchiyama I."/>
            <person name="Ito T."/>
            <person name="Fujiyama A."/>
            <person name="Inagaki F."/>
            <person name="Takami H."/>
        </authorList>
    </citation>
    <scope>NUCLEOTIDE SEQUENCE</scope>
    <source>
        <strain evidence="1">Expedition CK06-06</strain>
    </source>
</reference>
<accession>X1GFG8</accession>
<evidence type="ECO:0000313" key="1">
    <source>
        <dbReference type="EMBL" id="GAH43545.1"/>
    </source>
</evidence>
<protein>
    <submittedName>
        <fullName evidence="1">Uncharacterized protein</fullName>
    </submittedName>
</protein>
<name>X1GFG8_9ZZZZ</name>
<proteinExistence type="predicted"/>
<dbReference type="AlphaFoldDB" id="X1GFG8"/>
<dbReference type="EMBL" id="BARU01011297">
    <property type="protein sequence ID" value="GAH43545.1"/>
    <property type="molecule type" value="Genomic_DNA"/>
</dbReference>